<dbReference type="PANTHER" id="PTHR46162">
    <property type="entry name" value="TRAF-LIKE FAMILY PROTEIN"/>
    <property type="match status" value="1"/>
</dbReference>
<feature type="non-terminal residue" evidence="2">
    <location>
        <position position="1"/>
    </location>
</feature>
<keyword evidence="3" id="KW-1185">Reference proteome</keyword>
<gene>
    <name evidence="2" type="ORF">EJB05_21979</name>
</gene>
<dbReference type="OrthoDB" id="1093087at2759"/>
<sequence>MGNSCVTASPALLEKTHDPAFQWKVYGFLDLLERGTIATNFAPFSCCGYTWALRVNPMHKRSDNEMVCVALSLAVSQSNLRPGYIINAVFELSVFNHSKGTYWVCKDSHNFRFKKTHSKGKCLIPLELLKSSDFLFDDTCVFGVTILKADVSSPKRKSAAFPKEPSTRVQNLFLQKKEFIKGAYTWAVNISTWSKLEIRFPMFEVGGHKWHINMYPLARYGFSGKNGWGWSNFIPLKTLKDPSKGYLVGSKCIVMAHITIIGSSSDVQM</sequence>
<dbReference type="Gene3D" id="2.60.210.10">
    <property type="entry name" value="Apoptosis, Tumor Necrosis Factor Receptor Associated Protein 2, Chain A"/>
    <property type="match status" value="2"/>
</dbReference>
<evidence type="ECO:0000259" key="1">
    <source>
        <dbReference type="PROSITE" id="PS50144"/>
    </source>
</evidence>
<dbReference type="PANTHER" id="PTHR46162:SF2">
    <property type="entry name" value="ANKYRIN REPEAT-CONTAINING PROTEIN-RELATED"/>
    <property type="match status" value="1"/>
</dbReference>
<dbReference type="CDD" id="cd00121">
    <property type="entry name" value="MATH"/>
    <property type="match status" value="2"/>
</dbReference>
<organism evidence="2 3">
    <name type="scientific">Eragrostis curvula</name>
    <name type="common">weeping love grass</name>
    <dbReference type="NCBI Taxonomy" id="38414"/>
    <lineage>
        <taxon>Eukaryota</taxon>
        <taxon>Viridiplantae</taxon>
        <taxon>Streptophyta</taxon>
        <taxon>Embryophyta</taxon>
        <taxon>Tracheophyta</taxon>
        <taxon>Spermatophyta</taxon>
        <taxon>Magnoliopsida</taxon>
        <taxon>Liliopsida</taxon>
        <taxon>Poales</taxon>
        <taxon>Poaceae</taxon>
        <taxon>PACMAD clade</taxon>
        <taxon>Chloridoideae</taxon>
        <taxon>Eragrostideae</taxon>
        <taxon>Eragrostidinae</taxon>
        <taxon>Eragrostis</taxon>
    </lineage>
</organism>
<dbReference type="InterPro" id="IPR002083">
    <property type="entry name" value="MATH/TRAF_dom"/>
</dbReference>
<dbReference type="InterPro" id="IPR008974">
    <property type="entry name" value="TRAF-like"/>
</dbReference>
<dbReference type="SUPFAM" id="SSF49599">
    <property type="entry name" value="TRAF domain-like"/>
    <property type="match status" value="2"/>
</dbReference>
<comment type="caution">
    <text evidence="2">The sequence shown here is derived from an EMBL/GenBank/DDBJ whole genome shotgun (WGS) entry which is preliminary data.</text>
</comment>
<protein>
    <recommendedName>
        <fullName evidence="1">MATH domain-containing protein</fullName>
    </recommendedName>
</protein>
<dbReference type="PROSITE" id="PS50144">
    <property type="entry name" value="MATH"/>
    <property type="match status" value="1"/>
</dbReference>
<dbReference type="Proteomes" id="UP000324897">
    <property type="component" value="Chromosome 1"/>
</dbReference>
<dbReference type="Pfam" id="PF22486">
    <property type="entry name" value="MATH_2"/>
    <property type="match status" value="1"/>
</dbReference>
<dbReference type="AlphaFoldDB" id="A0A5J9V2Z9"/>
<dbReference type="Gramene" id="TVU30363">
    <property type="protein sequence ID" value="TVU30363"/>
    <property type="gene ID" value="EJB05_21979"/>
</dbReference>
<name>A0A5J9V2Z9_9POAL</name>
<proteinExistence type="predicted"/>
<dbReference type="EMBL" id="RWGY01000011">
    <property type="protein sequence ID" value="TVU30363.1"/>
    <property type="molecule type" value="Genomic_DNA"/>
</dbReference>
<accession>A0A5J9V2Z9</accession>
<feature type="domain" description="MATH" evidence="1">
    <location>
        <begin position="18"/>
        <end position="258"/>
    </location>
</feature>
<evidence type="ECO:0000313" key="2">
    <source>
        <dbReference type="EMBL" id="TVU30363.1"/>
    </source>
</evidence>
<evidence type="ECO:0000313" key="3">
    <source>
        <dbReference type="Proteomes" id="UP000324897"/>
    </source>
</evidence>
<reference evidence="2 3" key="1">
    <citation type="journal article" date="2019" name="Sci. Rep.">
        <title>A high-quality genome of Eragrostis curvula grass provides insights into Poaceae evolution and supports new strategies to enhance forage quality.</title>
        <authorList>
            <person name="Carballo J."/>
            <person name="Santos B.A.C.M."/>
            <person name="Zappacosta D."/>
            <person name="Garbus I."/>
            <person name="Selva J.P."/>
            <person name="Gallo C.A."/>
            <person name="Diaz A."/>
            <person name="Albertini E."/>
            <person name="Caccamo M."/>
            <person name="Echenique V."/>
        </authorList>
    </citation>
    <scope>NUCLEOTIDE SEQUENCE [LARGE SCALE GENOMIC DNA]</scope>
    <source>
        <strain evidence="3">cv. Victoria</strain>
        <tissue evidence="2">Leaf</tissue>
    </source>
</reference>